<evidence type="ECO:0000256" key="1">
    <source>
        <dbReference type="SAM" id="MobiDB-lite"/>
    </source>
</evidence>
<dbReference type="EMBL" id="JAQOWY010000290">
    <property type="protein sequence ID" value="KAK1844975.1"/>
    <property type="molecule type" value="Genomic_DNA"/>
</dbReference>
<comment type="caution">
    <text evidence="3">The sequence shown here is derived from an EMBL/GenBank/DDBJ whole genome shotgun (WGS) entry which is preliminary data.</text>
</comment>
<feature type="compositionally biased region" description="Low complexity" evidence="1">
    <location>
        <begin position="103"/>
        <end position="113"/>
    </location>
</feature>
<evidence type="ECO:0000259" key="2">
    <source>
        <dbReference type="PROSITE" id="PS00028"/>
    </source>
</evidence>
<dbReference type="PROSITE" id="PS00028">
    <property type="entry name" value="ZINC_FINGER_C2H2_1"/>
    <property type="match status" value="1"/>
</dbReference>
<reference evidence="3" key="1">
    <citation type="submission" date="2023-01" db="EMBL/GenBank/DDBJ databases">
        <title>Colletotrichum chrysophilum M932 genome sequence.</title>
        <authorList>
            <person name="Baroncelli R."/>
        </authorList>
    </citation>
    <scope>NUCLEOTIDE SEQUENCE</scope>
    <source>
        <strain evidence="3">M932</strain>
    </source>
</reference>
<gene>
    <name evidence="3" type="ORF">CCHR01_12387</name>
</gene>
<feature type="region of interest" description="Disordered" evidence="1">
    <location>
        <begin position="349"/>
        <end position="368"/>
    </location>
</feature>
<keyword evidence="4" id="KW-1185">Reference proteome</keyword>
<protein>
    <submittedName>
        <fullName evidence="3">C2H2 finger domain-containing protein</fullName>
    </submittedName>
</protein>
<dbReference type="SMART" id="SM00355">
    <property type="entry name" value="ZnF_C2H2"/>
    <property type="match status" value="2"/>
</dbReference>
<feature type="region of interest" description="Disordered" evidence="1">
    <location>
        <begin position="1"/>
        <end position="90"/>
    </location>
</feature>
<dbReference type="Proteomes" id="UP001243330">
    <property type="component" value="Unassembled WGS sequence"/>
</dbReference>
<organism evidence="3 4">
    <name type="scientific">Colletotrichum chrysophilum</name>
    <dbReference type="NCBI Taxonomy" id="1836956"/>
    <lineage>
        <taxon>Eukaryota</taxon>
        <taxon>Fungi</taxon>
        <taxon>Dikarya</taxon>
        <taxon>Ascomycota</taxon>
        <taxon>Pezizomycotina</taxon>
        <taxon>Sordariomycetes</taxon>
        <taxon>Hypocreomycetidae</taxon>
        <taxon>Glomerellales</taxon>
        <taxon>Glomerellaceae</taxon>
        <taxon>Colletotrichum</taxon>
        <taxon>Colletotrichum gloeosporioides species complex</taxon>
    </lineage>
</organism>
<evidence type="ECO:0000313" key="4">
    <source>
        <dbReference type="Proteomes" id="UP001243330"/>
    </source>
</evidence>
<dbReference type="AlphaFoldDB" id="A0AAD9ADI3"/>
<accession>A0AAD9ADI3</accession>
<feature type="domain" description="C2H2-type" evidence="2">
    <location>
        <begin position="221"/>
        <end position="244"/>
    </location>
</feature>
<sequence length="368" mass="41115">MPPPLPSEPKPKYGISRSHIPLPRQGTLDGFFSRRSDSNFPPTRTPAAAKKTSPAEPAQNSNFAVVIKSSPRKPSRTTPTRTVEDDADDLVISDLSPQFRRLAAQAASSVSLSKPALPDMDIDEPEDEVEAEAEAEAEVEAVSSGTTPQPQPKRRGRPKGALNKFPRDAGEGPRKLRPDRPKAGQMYAGKQKRRGRPPRAASPQPRAIYEGLSPHFNVYICEWEGCVAELHNFFTLQKHVAVAHARNPPYRCQWAKCAKQQPPRDFPTSEDLESHIEDLHMLPVAWQVGDGPQVSVKRYAPNDGTELPDYLFDEAGNQITPSIQDQREEDFLTWRNNRRKLKDLLLLRDQNLPSEEEDNGAEDMPVDE</sequence>
<evidence type="ECO:0000313" key="3">
    <source>
        <dbReference type="EMBL" id="KAK1844975.1"/>
    </source>
</evidence>
<feature type="compositionally biased region" description="Acidic residues" evidence="1">
    <location>
        <begin position="120"/>
        <end position="139"/>
    </location>
</feature>
<dbReference type="InterPro" id="IPR013087">
    <property type="entry name" value="Znf_C2H2_type"/>
</dbReference>
<dbReference type="Gene3D" id="3.30.160.60">
    <property type="entry name" value="Classic Zinc Finger"/>
    <property type="match status" value="1"/>
</dbReference>
<feature type="region of interest" description="Disordered" evidence="1">
    <location>
        <begin position="103"/>
        <end position="206"/>
    </location>
</feature>
<feature type="compositionally biased region" description="Basic and acidic residues" evidence="1">
    <location>
        <begin position="165"/>
        <end position="182"/>
    </location>
</feature>
<name>A0AAD9ADI3_9PEZI</name>
<feature type="compositionally biased region" description="Acidic residues" evidence="1">
    <location>
        <begin position="354"/>
        <end position="368"/>
    </location>
</feature>
<proteinExistence type="predicted"/>